<organism evidence="11 12">
    <name type="scientific">Mycena albidolilacea</name>
    <dbReference type="NCBI Taxonomy" id="1033008"/>
    <lineage>
        <taxon>Eukaryota</taxon>
        <taxon>Fungi</taxon>
        <taxon>Dikarya</taxon>
        <taxon>Basidiomycota</taxon>
        <taxon>Agaricomycotina</taxon>
        <taxon>Agaricomycetes</taxon>
        <taxon>Agaricomycetidae</taxon>
        <taxon>Agaricales</taxon>
        <taxon>Marasmiineae</taxon>
        <taxon>Mycenaceae</taxon>
        <taxon>Mycena</taxon>
    </lineage>
</organism>
<dbReference type="GO" id="GO:0012505">
    <property type="term" value="C:endomembrane system"/>
    <property type="evidence" value="ECO:0007669"/>
    <property type="project" value="UniProtKB-SubCell"/>
</dbReference>
<feature type="transmembrane region" description="Helical" evidence="9">
    <location>
        <begin position="138"/>
        <end position="159"/>
    </location>
</feature>
<keyword evidence="6" id="KW-0406">Ion transport</keyword>
<evidence type="ECO:0000256" key="1">
    <source>
        <dbReference type="ARBA" id="ARBA00004127"/>
    </source>
</evidence>
<protein>
    <recommendedName>
        <fullName evidence="10">Sodium/calcium exchanger membrane region domain-containing protein</fullName>
    </recommendedName>
</protein>
<proteinExistence type="inferred from homology"/>
<reference evidence="11" key="1">
    <citation type="submission" date="2023-03" db="EMBL/GenBank/DDBJ databases">
        <title>Massive genome expansion in bonnet fungi (Mycena s.s.) driven by repeated elements and novel gene families across ecological guilds.</title>
        <authorList>
            <consortium name="Lawrence Berkeley National Laboratory"/>
            <person name="Harder C.B."/>
            <person name="Miyauchi S."/>
            <person name="Viragh M."/>
            <person name="Kuo A."/>
            <person name="Thoen E."/>
            <person name="Andreopoulos B."/>
            <person name="Lu D."/>
            <person name="Skrede I."/>
            <person name="Drula E."/>
            <person name="Henrissat B."/>
            <person name="Morin E."/>
            <person name="Kohler A."/>
            <person name="Barry K."/>
            <person name="LaButti K."/>
            <person name="Morin E."/>
            <person name="Salamov A."/>
            <person name="Lipzen A."/>
            <person name="Mereny Z."/>
            <person name="Hegedus B."/>
            <person name="Baldrian P."/>
            <person name="Stursova M."/>
            <person name="Weitz H."/>
            <person name="Taylor A."/>
            <person name="Grigoriev I.V."/>
            <person name="Nagy L.G."/>
            <person name="Martin F."/>
            <person name="Kauserud H."/>
        </authorList>
    </citation>
    <scope>NUCLEOTIDE SEQUENCE</scope>
    <source>
        <strain evidence="11">CBHHK002</strain>
    </source>
</reference>
<feature type="transmembrane region" description="Helical" evidence="9">
    <location>
        <begin position="207"/>
        <end position="228"/>
    </location>
</feature>
<dbReference type="AlphaFoldDB" id="A0AAD7EU80"/>
<keyword evidence="3" id="KW-0813">Transport</keyword>
<keyword evidence="7 9" id="KW-0472">Membrane</keyword>
<feature type="transmembrane region" description="Helical" evidence="9">
    <location>
        <begin position="396"/>
        <end position="415"/>
    </location>
</feature>
<gene>
    <name evidence="11" type="ORF">DFH08DRAFT_858377</name>
</gene>
<feature type="transmembrane region" description="Helical" evidence="9">
    <location>
        <begin position="310"/>
        <end position="328"/>
    </location>
</feature>
<dbReference type="InterPro" id="IPR044880">
    <property type="entry name" value="NCX_ion-bd_dom_sf"/>
</dbReference>
<keyword evidence="5 9" id="KW-1133">Transmembrane helix</keyword>
<feature type="domain" description="Sodium/calcium exchanger membrane region" evidence="10">
    <location>
        <begin position="316"/>
        <end position="467"/>
    </location>
</feature>
<keyword evidence="4 9" id="KW-0812">Transmembrane</keyword>
<evidence type="ECO:0000256" key="2">
    <source>
        <dbReference type="ARBA" id="ARBA00008170"/>
    </source>
</evidence>
<evidence type="ECO:0000256" key="3">
    <source>
        <dbReference type="ARBA" id="ARBA00022448"/>
    </source>
</evidence>
<accession>A0AAD7EU80</accession>
<keyword evidence="12" id="KW-1185">Reference proteome</keyword>
<name>A0AAD7EU80_9AGAR</name>
<evidence type="ECO:0000256" key="7">
    <source>
        <dbReference type="ARBA" id="ARBA00023136"/>
    </source>
</evidence>
<feature type="region of interest" description="Disordered" evidence="8">
    <location>
        <begin position="29"/>
        <end position="48"/>
    </location>
</feature>
<evidence type="ECO:0000313" key="11">
    <source>
        <dbReference type="EMBL" id="KAJ7352257.1"/>
    </source>
</evidence>
<feature type="transmembrane region" description="Helical" evidence="9">
    <location>
        <begin position="72"/>
        <end position="92"/>
    </location>
</feature>
<feature type="transmembrane region" description="Helical" evidence="9">
    <location>
        <begin position="348"/>
        <end position="371"/>
    </location>
</feature>
<evidence type="ECO:0000256" key="9">
    <source>
        <dbReference type="SAM" id="Phobius"/>
    </source>
</evidence>
<feature type="transmembrane region" description="Helical" evidence="9">
    <location>
        <begin position="449"/>
        <end position="469"/>
    </location>
</feature>
<dbReference type="PANTHER" id="PTHR31503">
    <property type="entry name" value="VACUOLAR CALCIUM ION TRANSPORTER"/>
    <property type="match status" value="1"/>
</dbReference>
<feature type="transmembrane region" description="Helical" evidence="9">
    <location>
        <begin position="421"/>
        <end position="442"/>
    </location>
</feature>
<comment type="similarity">
    <text evidence="2">Belongs to the Ca(2+):cation antiporter (CaCA) (TC 2.A.19) family.</text>
</comment>
<dbReference type="GO" id="GO:0006874">
    <property type="term" value="P:intracellular calcium ion homeostasis"/>
    <property type="evidence" value="ECO:0007669"/>
    <property type="project" value="TreeGrafter"/>
</dbReference>
<dbReference type="Gene3D" id="1.20.1420.30">
    <property type="entry name" value="NCX, central ion-binding region"/>
    <property type="match status" value="1"/>
</dbReference>
<dbReference type="InterPro" id="IPR004837">
    <property type="entry name" value="NaCa_Exmemb"/>
</dbReference>
<dbReference type="GO" id="GO:0000329">
    <property type="term" value="C:fungal-type vacuole membrane"/>
    <property type="evidence" value="ECO:0007669"/>
    <property type="project" value="TreeGrafter"/>
</dbReference>
<dbReference type="GO" id="GO:0015369">
    <property type="term" value="F:calcium:proton antiporter activity"/>
    <property type="evidence" value="ECO:0007669"/>
    <property type="project" value="TreeGrafter"/>
</dbReference>
<feature type="transmembrane region" description="Helical" evidence="9">
    <location>
        <begin position="104"/>
        <end position="126"/>
    </location>
</feature>
<dbReference type="InterPro" id="IPR004713">
    <property type="entry name" value="CaH_exchang"/>
</dbReference>
<sequence length="493" mass="54095">MMSSPTSPRSMHRRSSSFRVINAEEGRATISSHTISGPQQTGRSDTSRSQLMADRFLRRGKRKVGVGDSLKAIAFSSWLNLLVIFIPIAWAAHFTIPNDDPNTWNASAFFFSFLSLIPLSKLFDYGGKQMTFYLGPDLGDLLVITLNNAVEATLGIILLTKCQLKLLQSNMIGVVLLRLLLVPGVAFVTGGVRILEQDLHRHQTQLNHTLLTIGVMTLLIPAAFFAALDNGVSSTAASEAGAALVSDTMREKFLKISRGLALILIAVYICSRIFIQKPPGRSNLDIADRRLVPEKPGDPAPELDSEEPQVSQWVCIGVLIITIGIMAGTAEWLVDNIEVVEKHFTTEWFGLVLLPLTSFSGDAFVAIIFFARKSIASARGLSTPPTRLANGRPIDLSIQYTLFWIPFIVLLGWSSDRPMSLLFDMFEVALVISSCFIVNYVTADAKTNYVEGFCMSAFYVMIALSSWFYTGQDGIKHMLACSNVEQAVAAGND</sequence>
<comment type="caution">
    <text evidence="11">The sequence shown here is derived from an EMBL/GenBank/DDBJ whole genome shotgun (WGS) entry which is preliminary data.</text>
</comment>
<dbReference type="Pfam" id="PF01699">
    <property type="entry name" value="Na_Ca_ex"/>
    <property type="match status" value="1"/>
</dbReference>
<feature type="transmembrane region" description="Helical" evidence="9">
    <location>
        <begin position="171"/>
        <end position="195"/>
    </location>
</feature>
<evidence type="ECO:0000259" key="10">
    <source>
        <dbReference type="Pfam" id="PF01699"/>
    </source>
</evidence>
<dbReference type="EMBL" id="JARIHO010000012">
    <property type="protein sequence ID" value="KAJ7352257.1"/>
    <property type="molecule type" value="Genomic_DNA"/>
</dbReference>
<comment type="subcellular location">
    <subcellularLocation>
        <location evidence="1">Endomembrane system</location>
        <topology evidence="1">Multi-pass membrane protein</topology>
    </subcellularLocation>
</comment>
<feature type="transmembrane region" description="Helical" evidence="9">
    <location>
        <begin position="256"/>
        <end position="275"/>
    </location>
</feature>
<dbReference type="PANTHER" id="PTHR31503:SF20">
    <property type="entry name" value="CA(2+)_H(+) EXCHANGER, PUTATIVE (EUROFUNG)-RELATED"/>
    <property type="match status" value="1"/>
</dbReference>
<evidence type="ECO:0000313" key="12">
    <source>
        <dbReference type="Proteomes" id="UP001218218"/>
    </source>
</evidence>
<evidence type="ECO:0000256" key="8">
    <source>
        <dbReference type="SAM" id="MobiDB-lite"/>
    </source>
</evidence>
<evidence type="ECO:0000256" key="5">
    <source>
        <dbReference type="ARBA" id="ARBA00022989"/>
    </source>
</evidence>
<evidence type="ECO:0000256" key="4">
    <source>
        <dbReference type="ARBA" id="ARBA00022692"/>
    </source>
</evidence>
<evidence type="ECO:0000256" key="6">
    <source>
        <dbReference type="ARBA" id="ARBA00023065"/>
    </source>
</evidence>
<dbReference type="Proteomes" id="UP001218218">
    <property type="component" value="Unassembled WGS sequence"/>
</dbReference>